<evidence type="ECO:0000256" key="2">
    <source>
        <dbReference type="SAM" id="SignalP"/>
    </source>
</evidence>
<feature type="domain" description="DUF6265" evidence="3">
    <location>
        <begin position="25"/>
        <end position="130"/>
    </location>
</feature>
<protein>
    <submittedName>
        <fullName evidence="4">DUF6265 family protein</fullName>
    </submittedName>
</protein>
<feature type="signal peptide" evidence="2">
    <location>
        <begin position="1"/>
        <end position="20"/>
    </location>
</feature>
<dbReference type="EMBL" id="JANFQO010000009">
    <property type="protein sequence ID" value="MCQ4165343.1"/>
    <property type="molecule type" value="Genomic_DNA"/>
</dbReference>
<keyword evidence="2" id="KW-0732">Signal</keyword>
<evidence type="ECO:0000313" key="5">
    <source>
        <dbReference type="Proteomes" id="UP001165498"/>
    </source>
</evidence>
<gene>
    <name evidence="4" type="ORF">NM961_11530</name>
</gene>
<comment type="caution">
    <text evidence="4">The sequence shown here is derived from an EMBL/GenBank/DDBJ whole genome shotgun (WGS) entry which is preliminary data.</text>
</comment>
<feature type="chain" id="PRO_5046349460" evidence="2">
    <location>
        <begin position="21"/>
        <end position="149"/>
    </location>
</feature>
<dbReference type="Proteomes" id="UP001165498">
    <property type="component" value="Unassembled WGS sequence"/>
</dbReference>
<sequence length="149" mass="16782">MHALRRAALSLALLAQPVSALELPQWLAGHWRTESAGRSTDEVWLAPAQGLMTGMSRTTGGKRPFFEFVRIEQRAGALYYIAQPGGREPTEFRAVKAGADSIEFENTAHDFPQRIVYERRGADELAARVEGSQNGKPREERWNYRRVGR</sequence>
<dbReference type="InterPro" id="IPR046232">
    <property type="entry name" value="DUF6265"/>
</dbReference>
<organism evidence="4 5">
    <name type="scientific">Tahibacter harae</name>
    <dbReference type="NCBI Taxonomy" id="2963937"/>
    <lineage>
        <taxon>Bacteria</taxon>
        <taxon>Pseudomonadati</taxon>
        <taxon>Pseudomonadota</taxon>
        <taxon>Gammaproteobacteria</taxon>
        <taxon>Lysobacterales</taxon>
        <taxon>Rhodanobacteraceae</taxon>
        <taxon>Tahibacter</taxon>
    </lineage>
</organism>
<evidence type="ECO:0000313" key="4">
    <source>
        <dbReference type="EMBL" id="MCQ4165343.1"/>
    </source>
</evidence>
<reference evidence="4" key="1">
    <citation type="submission" date="2022-07" db="EMBL/GenBank/DDBJ databases">
        <title>Tahibacter sp., a new gammaproteobacterium isolated from the silt sample collected at pig farm.</title>
        <authorList>
            <person name="Chen H."/>
        </authorList>
    </citation>
    <scope>NUCLEOTIDE SEQUENCE</scope>
    <source>
        <strain evidence="4">P2K</strain>
    </source>
</reference>
<dbReference type="Pfam" id="PF19780">
    <property type="entry name" value="DUF6265"/>
    <property type="match status" value="1"/>
</dbReference>
<name>A0ABT1QSS3_9GAMM</name>
<feature type="region of interest" description="Disordered" evidence="1">
    <location>
        <begin position="127"/>
        <end position="149"/>
    </location>
</feature>
<proteinExistence type="predicted"/>
<dbReference type="RefSeq" id="WP_255914498.1">
    <property type="nucleotide sequence ID" value="NZ_JANFQO010000009.1"/>
</dbReference>
<evidence type="ECO:0000256" key="1">
    <source>
        <dbReference type="SAM" id="MobiDB-lite"/>
    </source>
</evidence>
<evidence type="ECO:0000259" key="3">
    <source>
        <dbReference type="Pfam" id="PF19780"/>
    </source>
</evidence>
<keyword evidence="5" id="KW-1185">Reference proteome</keyword>
<accession>A0ABT1QSS3</accession>